<keyword evidence="1" id="KW-0472">Membrane</keyword>
<keyword evidence="3" id="KW-1185">Reference proteome</keyword>
<proteinExistence type="predicted"/>
<accession>A0A5M3TCI9</accession>
<comment type="caution">
    <text evidence="2">The sequence shown here is derived from an EMBL/GenBank/DDBJ whole genome shotgun (WGS) entry which is preliminary data.</text>
</comment>
<dbReference type="GeneID" id="301685086"/>
<reference evidence="2 3" key="1">
    <citation type="journal article" date="2019" name="J Genomics">
        <title>The Draft Genome of a Hydrogen-producing Cyanobacterium, Arthrospira platensis NIES-46.</title>
        <authorList>
            <person name="Suzuki S."/>
            <person name="Yamaguchi H."/>
            <person name="Kawachi M."/>
        </authorList>
    </citation>
    <scope>NUCLEOTIDE SEQUENCE [LARGE SCALE GENOMIC DNA]</scope>
    <source>
        <strain evidence="2 3">NIES-46</strain>
    </source>
</reference>
<sequence>MTTSQPPKLLCPTLHLYHYVLRNGLNDSDEQLKERRDNFTENLHKITSHLTSKTHKYADGFVRLIPPEEDVSLWGNLLDLKWQEIPEECKEENENFLFLETGIITSRLALYRLNDTYLLRFTSYIPSEEGLQDLKTFGNLSEHLSTLNIELGQTTILAATISEKDYQGWGSREIAAQCLRLYYPETISEDDLIKCNFLGSPFYLYPKSVKVKTINNLSLESTHLMGVILYQDVETEEKADEFYNILQNMILSYHKINFFYSQSRALKNLISQQYKDIEKQTEDYSKTKWNKESLKQLPYQSLEFYKKLSFLADQEKTLRVNLYNYRKRLQQIEEHTGEKLGGFLGDFIDEAEHYLKQIETTIGFVSPGLQLYDKLMLSVQTQVSIDDERIQKQQSDQQQKLGQLLTGSCAAIAVGQILTPAITLSLSQYIDKDPNQPPSVSSLWWGGLATIVLSILSGWLVSRLVYRWFTNKQI</sequence>
<keyword evidence="1" id="KW-1133">Transmembrane helix</keyword>
<gene>
    <name evidence="2" type="ORF">NIES46_43260</name>
</gene>
<dbReference type="Proteomes" id="UP000326169">
    <property type="component" value="Unassembled WGS sequence"/>
</dbReference>
<keyword evidence="1" id="KW-0812">Transmembrane</keyword>
<organism evidence="2 3">
    <name type="scientific">Limnospira platensis NIES-46</name>
    <dbReference type="NCBI Taxonomy" id="1236695"/>
    <lineage>
        <taxon>Bacteria</taxon>
        <taxon>Bacillati</taxon>
        <taxon>Cyanobacteriota</taxon>
        <taxon>Cyanophyceae</taxon>
        <taxon>Oscillatoriophycideae</taxon>
        <taxon>Oscillatoriales</taxon>
        <taxon>Sirenicapillariaceae</taxon>
        <taxon>Limnospira</taxon>
    </lineage>
</organism>
<feature type="transmembrane region" description="Helical" evidence="1">
    <location>
        <begin position="401"/>
        <end position="423"/>
    </location>
</feature>
<name>A0A5M3TCI9_LIMPL</name>
<evidence type="ECO:0000313" key="2">
    <source>
        <dbReference type="EMBL" id="GCE96257.1"/>
    </source>
</evidence>
<evidence type="ECO:0000256" key="1">
    <source>
        <dbReference type="SAM" id="Phobius"/>
    </source>
</evidence>
<protein>
    <submittedName>
        <fullName evidence="2">Uncharacterized protein</fullName>
    </submittedName>
</protein>
<evidence type="ECO:0000313" key="3">
    <source>
        <dbReference type="Proteomes" id="UP000326169"/>
    </source>
</evidence>
<dbReference type="EMBL" id="BIMW01000177">
    <property type="protein sequence ID" value="GCE96257.1"/>
    <property type="molecule type" value="Genomic_DNA"/>
</dbReference>
<feature type="transmembrane region" description="Helical" evidence="1">
    <location>
        <begin position="443"/>
        <end position="466"/>
    </location>
</feature>
<dbReference type="RefSeq" id="WP_006616455.1">
    <property type="nucleotide sequence ID" value="NZ_BIMW01000177.1"/>
</dbReference>